<dbReference type="EMBL" id="BAABQM010000004">
    <property type="protein sequence ID" value="GAA5414855.1"/>
    <property type="molecule type" value="Genomic_DNA"/>
</dbReference>
<keyword evidence="2 4" id="KW-0689">Ribosomal protein</keyword>
<evidence type="ECO:0000313" key="6">
    <source>
        <dbReference type="EMBL" id="GAA5414855.1"/>
    </source>
</evidence>
<keyword evidence="3 4" id="KW-0687">Ribonucleoprotein</keyword>
<reference evidence="6" key="1">
    <citation type="submission" date="2024-02" db="EMBL/GenBank/DDBJ databases">
        <title>Draft genome sequence of new strains in genus Ureaplasma.</title>
        <authorList>
            <person name="Nakajima Y."/>
            <person name="Segawa T."/>
        </authorList>
    </citation>
    <scope>NUCLEOTIDE SEQUENCE [LARGE SCALE GENOMIC DNA]</scope>
    <source>
        <strain evidence="6">OM1</strain>
    </source>
</reference>
<sequence length="77" mass="9122">MAPFNKRRKPRRKVCQFCVRGIEQVDYKDVDTLQRYINANYKITARRITGCCTKHQRRVANAIKRARIVALLPFVKE</sequence>
<dbReference type="GO" id="GO:0005840">
    <property type="term" value="C:ribosome"/>
    <property type="evidence" value="ECO:0007669"/>
    <property type="project" value="UniProtKB-KW"/>
</dbReference>
<dbReference type="PRINTS" id="PR00974">
    <property type="entry name" value="RIBOSOMALS18"/>
</dbReference>
<proteinExistence type="inferred from homology"/>
<dbReference type="RefSeq" id="WP_353290016.1">
    <property type="nucleotide sequence ID" value="NZ_BAABQM010000004.1"/>
</dbReference>
<keyword evidence="7" id="KW-1185">Reference proteome</keyword>
<organism evidence="6 7">
    <name type="scientific">Ureaplasma ceti</name>
    <dbReference type="NCBI Taxonomy" id="3119530"/>
    <lineage>
        <taxon>Bacteria</taxon>
        <taxon>Bacillati</taxon>
        <taxon>Mycoplasmatota</taxon>
        <taxon>Mycoplasmoidales</taxon>
        <taxon>Mycoplasmoidaceae</taxon>
        <taxon>Ureaplasma</taxon>
    </lineage>
</organism>
<comment type="subunit">
    <text evidence="4">Part of the 30S ribosomal subunit. Forms a tight heterodimer with protein bS6.</text>
</comment>
<dbReference type="PANTHER" id="PTHR13479:SF40">
    <property type="entry name" value="SMALL RIBOSOMAL SUBUNIT PROTEIN BS18M"/>
    <property type="match status" value="1"/>
</dbReference>
<dbReference type="HAMAP" id="MF_00270">
    <property type="entry name" value="Ribosomal_bS18"/>
    <property type="match status" value="1"/>
</dbReference>
<comment type="similarity">
    <text evidence="1 4 5">Belongs to the bacterial ribosomal protein bS18 family.</text>
</comment>
<dbReference type="NCBIfam" id="TIGR00165">
    <property type="entry name" value="S18"/>
    <property type="match status" value="1"/>
</dbReference>
<evidence type="ECO:0000256" key="1">
    <source>
        <dbReference type="ARBA" id="ARBA00005589"/>
    </source>
</evidence>
<dbReference type="InterPro" id="IPR001648">
    <property type="entry name" value="Ribosomal_bS18"/>
</dbReference>
<gene>
    <name evidence="4 6" type="primary">rpsR</name>
    <name evidence="6" type="ORF">UREOM_5660</name>
</gene>
<dbReference type="Gene3D" id="4.10.640.10">
    <property type="entry name" value="Ribosomal protein S18"/>
    <property type="match status" value="1"/>
</dbReference>
<comment type="function">
    <text evidence="4">Binds as a heterodimer with protein bS6 to the central domain of the 16S rRNA, where it helps stabilize the platform of the 30S subunit.</text>
</comment>
<accession>A0ABP9U734</accession>
<dbReference type="Proteomes" id="UP001449582">
    <property type="component" value="Unassembled WGS sequence"/>
</dbReference>
<evidence type="ECO:0000313" key="7">
    <source>
        <dbReference type="Proteomes" id="UP001449582"/>
    </source>
</evidence>
<evidence type="ECO:0000256" key="4">
    <source>
        <dbReference type="HAMAP-Rule" id="MF_00270"/>
    </source>
</evidence>
<evidence type="ECO:0000256" key="3">
    <source>
        <dbReference type="ARBA" id="ARBA00023274"/>
    </source>
</evidence>
<protein>
    <recommendedName>
        <fullName evidence="4">Small ribosomal subunit protein bS18</fullName>
    </recommendedName>
</protein>
<dbReference type="SUPFAM" id="SSF46911">
    <property type="entry name" value="Ribosomal protein S18"/>
    <property type="match status" value="1"/>
</dbReference>
<evidence type="ECO:0000256" key="5">
    <source>
        <dbReference type="RuleBase" id="RU003910"/>
    </source>
</evidence>
<name>A0ABP9U734_9BACT</name>
<keyword evidence="4" id="KW-0699">rRNA-binding</keyword>
<comment type="caution">
    <text evidence="6">The sequence shown here is derived from an EMBL/GenBank/DDBJ whole genome shotgun (WGS) entry which is preliminary data.</text>
</comment>
<dbReference type="Pfam" id="PF01084">
    <property type="entry name" value="Ribosomal_S18"/>
    <property type="match status" value="1"/>
</dbReference>
<dbReference type="PANTHER" id="PTHR13479">
    <property type="entry name" value="30S RIBOSOMAL PROTEIN S18"/>
    <property type="match status" value="1"/>
</dbReference>
<dbReference type="InterPro" id="IPR036870">
    <property type="entry name" value="Ribosomal_bS18_sf"/>
</dbReference>
<keyword evidence="4" id="KW-0694">RNA-binding</keyword>
<evidence type="ECO:0000256" key="2">
    <source>
        <dbReference type="ARBA" id="ARBA00022980"/>
    </source>
</evidence>